<comment type="caution">
    <text evidence="1">The sequence shown here is derived from an EMBL/GenBank/DDBJ whole genome shotgun (WGS) entry which is preliminary data.</text>
</comment>
<proteinExistence type="predicted"/>
<dbReference type="Pfam" id="PF12787">
    <property type="entry name" value="EcsC"/>
    <property type="match status" value="1"/>
</dbReference>
<evidence type="ECO:0000313" key="1">
    <source>
        <dbReference type="EMBL" id="KGP72272.1"/>
    </source>
</evidence>
<sequence length="238" mass="27722">MEEAQYEANVLEEANRWVKQMEKKSSIIQRRSKHIQSLINKKVPDRVHSVVTESVKQMIQLALTSSKYIYKVEIKEDATLEERENMIKERLRQYKRTAALEGAGTGAGGILLGAADFPLLLSIKMKFLFDVGQLYGYDVTKYEERMYLLHLFILAFSSDEQKKSVLETVLHWEKEKLEWREVDWKTLQMEYRDTIDFVKMMQLIPGIGALVGAWGNYRLLEQLGETAMNGYRLRMLSS</sequence>
<reference evidence="1 2" key="1">
    <citation type="journal article" date="2015" name="Stand. Genomic Sci.">
        <title>High quality draft genome sequence of the moderately halophilic bacterium Pontibacillus yanchengensis Y32(T) and comparison among Pontibacillus genomes.</title>
        <authorList>
            <person name="Huang J."/>
            <person name="Qiao Z.X."/>
            <person name="Tang J.W."/>
            <person name="Wang G."/>
        </authorList>
    </citation>
    <scope>NUCLEOTIDE SEQUENCE [LARGE SCALE GENOMIC DNA]</scope>
    <source>
        <strain evidence="1 2">Y32</strain>
    </source>
</reference>
<dbReference type="PANTHER" id="PTHR41260">
    <property type="entry name" value="PROTEIN ECSC"/>
    <property type="match status" value="1"/>
</dbReference>
<dbReference type="STRING" id="1385514.N782_13535"/>
<protein>
    <submittedName>
        <fullName evidence="1">EcsC</fullName>
    </submittedName>
</protein>
<dbReference type="InterPro" id="IPR024787">
    <property type="entry name" value="EcsC"/>
</dbReference>
<accession>A0A0A2T8Y6</accession>
<gene>
    <name evidence="1" type="ORF">N782_13535</name>
</gene>
<evidence type="ECO:0000313" key="2">
    <source>
        <dbReference type="Proteomes" id="UP000030147"/>
    </source>
</evidence>
<dbReference type="EMBL" id="AVBF01000034">
    <property type="protein sequence ID" value="KGP72272.1"/>
    <property type="molecule type" value="Genomic_DNA"/>
</dbReference>
<dbReference type="RefSeq" id="WP_036820550.1">
    <property type="nucleotide sequence ID" value="NZ_AVBF01000034.1"/>
</dbReference>
<dbReference type="AlphaFoldDB" id="A0A0A2T8Y6"/>
<name>A0A0A2T8Y6_9BACI</name>
<dbReference type="PANTHER" id="PTHR41260:SF1">
    <property type="entry name" value="PROTEIN ECSC"/>
    <property type="match status" value="1"/>
</dbReference>
<keyword evidence="2" id="KW-1185">Reference proteome</keyword>
<dbReference type="Proteomes" id="UP000030147">
    <property type="component" value="Unassembled WGS sequence"/>
</dbReference>
<organism evidence="1 2">
    <name type="scientific">Pontibacillus yanchengensis Y32</name>
    <dbReference type="NCBI Taxonomy" id="1385514"/>
    <lineage>
        <taxon>Bacteria</taxon>
        <taxon>Bacillati</taxon>
        <taxon>Bacillota</taxon>
        <taxon>Bacilli</taxon>
        <taxon>Bacillales</taxon>
        <taxon>Bacillaceae</taxon>
        <taxon>Pontibacillus</taxon>
    </lineage>
</organism>
<dbReference type="eggNOG" id="ENOG502Z89E">
    <property type="taxonomic scope" value="Bacteria"/>
</dbReference>